<organism evidence="1 2">
    <name type="scientific">Exiguobacterium antarcticum</name>
    <dbReference type="NCBI Taxonomy" id="132920"/>
    <lineage>
        <taxon>Bacteria</taxon>
        <taxon>Bacillati</taxon>
        <taxon>Bacillota</taxon>
        <taxon>Bacilli</taxon>
        <taxon>Bacillales</taxon>
        <taxon>Bacillales Family XII. Incertae Sedis</taxon>
        <taxon>Exiguobacterium</taxon>
    </lineage>
</organism>
<evidence type="ECO:0000313" key="2">
    <source>
        <dbReference type="Proteomes" id="UP001243286"/>
    </source>
</evidence>
<dbReference type="RefSeq" id="WP_282354735.1">
    <property type="nucleotide sequence ID" value="NZ_JASBQV010000004.1"/>
</dbReference>
<sequence length="344" mass="39133">MSLYKTLTLLKAAEQMPPVRSFLKDTFFPGVETFVTEEVLLDVKKGTQKMAPFVAPRVGGVTIERDGFRTDKYKAPRIAPQRPVTIDDISSRGYGENIISTKTPAQRQSEIVAKDMQEFDEMISRREEWMAAQILFYGKAILKGYTDSDDKRFVEQMLDYSFTNKEELVGAEQWGAGGDIYTQIEEWRLDLIQKTGVAPTMMVLGRTAMQKLRNDENMRKLLDIRNMNFGELKPSVQADGTTFIGRLAEFGLDLYTYDAWYKDELGVMKPFVPQDHILMGSPNLGSFVYGAVTQLEDKTFKTYEGSRVPKMWADENAEAVMMRLSSRPIPKPTDIDAWFSAKVV</sequence>
<accession>A0ABT6QZR2</accession>
<reference evidence="1 2" key="1">
    <citation type="submission" date="2023-04" db="EMBL/GenBank/DDBJ databases">
        <title>Antarctic isolates genomes.</title>
        <authorList>
            <person name="Dimov S.G."/>
        </authorList>
    </citation>
    <scope>NUCLEOTIDE SEQUENCE [LARGE SCALE GENOMIC DNA]</scope>
    <source>
        <strain evidence="1 2">AL19</strain>
    </source>
</reference>
<comment type="caution">
    <text evidence="1">The sequence shown here is derived from an EMBL/GenBank/DDBJ whole genome shotgun (WGS) entry which is preliminary data.</text>
</comment>
<protein>
    <submittedName>
        <fullName evidence="1">Major capsid protein</fullName>
    </submittedName>
</protein>
<keyword evidence="2" id="KW-1185">Reference proteome</keyword>
<proteinExistence type="predicted"/>
<dbReference type="Proteomes" id="UP001243286">
    <property type="component" value="Unassembled WGS sequence"/>
</dbReference>
<gene>
    <name evidence="1" type="ORF">QK289_04110</name>
</gene>
<evidence type="ECO:0000313" key="1">
    <source>
        <dbReference type="EMBL" id="MDI3234182.1"/>
    </source>
</evidence>
<dbReference type="Gene3D" id="3.15.30.10">
    <property type="entry name" value="putative capsid protein of prophage domain like"/>
    <property type="match status" value="1"/>
</dbReference>
<dbReference type="EMBL" id="JASBQV010000004">
    <property type="protein sequence ID" value="MDI3234182.1"/>
    <property type="molecule type" value="Genomic_DNA"/>
</dbReference>
<dbReference type="InterPro" id="IPR005564">
    <property type="entry name" value="Major_capsid_GpE"/>
</dbReference>
<name>A0ABT6QZR2_9BACL</name>
<dbReference type="Gene3D" id="3.30.1930.10">
    <property type="entry name" value="capsid protein of prophage domain"/>
    <property type="match status" value="1"/>
</dbReference>
<dbReference type="Pfam" id="PF03864">
    <property type="entry name" value="Phage_cap_E"/>
    <property type="match status" value="1"/>
</dbReference>